<dbReference type="RefSeq" id="WP_137264098.1">
    <property type="nucleotide sequence ID" value="NZ_SZQL01000034.1"/>
</dbReference>
<dbReference type="CDD" id="cd08977">
    <property type="entry name" value="SusD"/>
    <property type="match status" value="1"/>
</dbReference>
<feature type="domain" description="RagB/SusD" evidence="6">
    <location>
        <begin position="268"/>
        <end position="466"/>
    </location>
</feature>
<evidence type="ECO:0000259" key="6">
    <source>
        <dbReference type="Pfam" id="PF07980"/>
    </source>
</evidence>
<dbReference type="Pfam" id="PF14322">
    <property type="entry name" value="SusD-like_3"/>
    <property type="match status" value="1"/>
</dbReference>
<evidence type="ECO:0000256" key="1">
    <source>
        <dbReference type="ARBA" id="ARBA00004442"/>
    </source>
</evidence>
<comment type="subcellular location">
    <subcellularLocation>
        <location evidence="1">Cell outer membrane</location>
    </subcellularLocation>
</comment>
<evidence type="ECO:0000313" key="9">
    <source>
        <dbReference type="Proteomes" id="UP000305848"/>
    </source>
</evidence>
<evidence type="ECO:0000256" key="3">
    <source>
        <dbReference type="ARBA" id="ARBA00022729"/>
    </source>
</evidence>
<feature type="domain" description="SusD-like N-terminal" evidence="7">
    <location>
        <begin position="78"/>
        <end position="228"/>
    </location>
</feature>
<dbReference type="AlphaFoldDB" id="A0A4U3KSI7"/>
<dbReference type="InterPro" id="IPR012944">
    <property type="entry name" value="SusD_RagB_dom"/>
</dbReference>
<proteinExistence type="inferred from homology"/>
<dbReference type="InterPro" id="IPR011990">
    <property type="entry name" value="TPR-like_helical_dom_sf"/>
</dbReference>
<evidence type="ECO:0000256" key="2">
    <source>
        <dbReference type="ARBA" id="ARBA00006275"/>
    </source>
</evidence>
<dbReference type="OrthoDB" id="636214at2"/>
<comment type="caution">
    <text evidence="8">The sequence shown here is derived from an EMBL/GenBank/DDBJ whole genome shotgun (WGS) entry which is preliminary data.</text>
</comment>
<dbReference type="GO" id="GO:0009279">
    <property type="term" value="C:cell outer membrane"/>
    <property type="evidence" value="ECO:0007669"/>
    <property type="project" value="UniProtKB-SubCell"/>
</dbReference>
<sequence>MNNKIKISWGVLLAMPLLMTFSGCQKFLDRKPLDATLEDIPGGGLEGQALGLYSEIRGVHYDGFNTIPWLAFHSFRDDDSQKGSSPGDGSDWGAIFDDFNYTKNHWSNDQYWADHYAFLGNINKMIQIGDSLKQTDERAVINMGEAKFFRAYVYFDLVRVYGQVPLVTFRANTSEQANVPKSSEADIYAQIDKDLDSATAALPVSWEGKYPGRLTQGAALTLHAKTYLYRQRWADALALCTQVMNSGQYSLYSSYEGLFRESGENSSESIFEIQATETAGNSSGALYNYAGSQGTRGSGDWNLGWGWNAPTDELANHTYEPGDPRREATILFSGQPDGLYGNVLPPYDPNNFPQPYWNKKVYTDPSIRLSTGDQSGAWFNHRILRYADVILMAAEASNELGDTAKARELINQIRARARGTTNALPDIEAAVSQDNMRKLIIQERHAEFAMEGERFFDLVRWGIADSVLAPLGYTHKNRYYPLPQGQVDASHGVLVQNPDYQ</sequence>
<dbReference type="SUPFAM" id="SSF48452">
    <property type="entry name" value="TPR-like"/>
    <property type="match status" value="1"/>
</dbReference>
<keyword evidence="9" id="KW-1185">Reference proteome</keyword>
<comment type="similarity">
    <text evidence="2">Belongs to the SusD family.</text>
</comment>
<evidence type="ECO:0000256" key="4">
    <source>
        <dbReference type="ARBA" id="ARBA00023136"/>
    </source>
</evidence>
<keyword evidence="4" id="KW-0472">Membrane</keyword>
<evidence type="ECO:0000256" key="5">
    <source>
        <dbReference type="ARBA" id="ARBA00023237"/>
    </source>
</evidence>
<evidence type="ECO:0000313" key="8">
    <source>
        <dbReference type="EMBL" id="TKK64424.1"/>
    </source>
</evidence>
<dbReference type="Gene3D" id="1.25.40.390">
    <property type="match status" value="1"/>
</dbReference>
<dbReference type="EMBL" id="SZQL01000034">
    <property type="protein sequence ID" value="TKK64424.1"/>
    <property type="molecule type" value="Genomic_DNA"/>
</dbReference>
<name>A0A4U3KSI7_9BACT</name>
<protein>
    <submittedName>
        <fullName evidence="8">RagB/SusD family nutrient uptake outer membrane protein</fullName>
    </submittedName>
</protein>
<gene>
    <name evidence="8" type="ORF">FC093_22625</name>
</gene>
<accession>A0A4U3KSI7</accession>
<dbReference type="InterPro" id="IPR033985">
    <property type="entry name" value="SusD-like_N"/>
</dbReference>
<keyword evidence="3" id="KW-0732">Signal</keyword>
<reference evidence="8 9" key="1">
    <citation type="submission" date="2019-05" db="EMBL/GenBank/DDBJ databases">
        <title>Panacibacter sp. strain 17mud1-8 Genome sequencing and assembly.</title>
        <authorList>
            <person name="Chhetri G."/>
        </authorList>
    </citation>
    <scope>NUCLEOTIDE SEQUENCE [LARGE SCALE GENOMIC DNA]</scope>
    <source>
        <strain evidence="8 9">17mud1-8</strain>
    </source>
</reference>
<organism evidence="8 9">
    <name type="scientific">Ilyomonas limi</name>
    <dbReference type="NCBI Taxonomy" id="2575867"/>
    <lineage>
        <taxon>Bacteria</taxon>
        <taxon>Pseudomonadati</taxon>
        <taxon>Bacteroidota</taxon>
        <taxon>Chitinophagia</taxon>
        <taxon>Chitinophagales</taxon>
        <taxon>Chitinophagaceae</taxon>
        <taxon>Ilyomonas</taxon>
    </lineage>
</organism>
<dbReference type="Pfam" id="PF07980">
    <property type="entry name" value="SusD_RagB"/>
    <property type="match status" value="1"/>
</dbReference>
<evidence type="ECO:0000259" key="7">
    <source>
        <dbReference type="Pfam" id="PF14322"/>
    </source>
</evidence>
<dbReference type="PROSITE" id="PS51257">
    <property type="entry name" value="PROKAR_LIPOPROTEIN"/>
    <property type="match status" value="1"/>
</dbReference>
<keyword evidence="5" id="KW-0998">Cell outer membrane</keyword>
<dbReference type="Proteomes" id="UP000305848">
    <property type="component" value="Unassembled WGS sequence"/>
</dbReference>